<evidence type="ECO:0000256" key="1">
    <source>
        <dbReference type="ARBA" id="ARBA00006068"/>
    </source>
</evidence>
<reference evidence="5" key="1">
    <citation type="submission" date="2017-05" db="EMBL/GenBank/DDBJ databases">
        <authorList>
            <person name="Kirkegaard R."/>
            <person name="Mcilroy J S."/>
        </authorList>
    </citation>
    <scope>NUCLEOTIDE SEQUENCE [LARGE SCALE GENOMIC DNA]</scope>
</reference>
<feature type="compositionally biased region" description="Pro residues" evidence="2">
    <location>
        <begin position="66"/>
        <end position="78"/>
    </location>
</feature>
<dbReference type="PANTHER" id="PTHR33392:SF6">
    <property type="entry name" value="POLYISOPRENYL-TEICHOIC ACID--PEPTIDOGLYCAN TEICHOIC ACID TRANSFERASE TAGU"/>
    <property type="match status" value="1"/>
</dbReference>
<dbReference type="RefSeq" id="WP_087862256.1">
    <property type="nucleotide sequence ID" value="NZ_LT859958.1"/>
</dbReference>
<dbReference type="PROSITE" id="PS51257">
    <property type="entry name" value="PROKAR_LIPOPROTEIN"/>
    <property type="match status" value="1"/>
</dbReference>
<keyword evidence="5" id="KW-1185">Reference proteome</keyword>
<dbReference type="NCBIfam" id="TIGR00350">
    <property type="entry name" value="lytR_cpsA_psr"/>
    <property type="match status" value="1"/>
</dbReference>
<gene>
    <name evidence="4" type="ORF">CFX1CAM_1344</name>
</gene>
<dbReference type="PANTHER" id="PTHR33392">
    <property type="entry name" value="POLYISOPRENYL-TEICHOIC ACID--PEPTIDOGLYCAN TEICHOIC ACID TRANSFERASE TAGU"/>
    <property type="match status" value="1"/>
</dbReference>
<dbReference type="AlphaFoldDB" id="A0A1Y6K744"/>
<dbReference type="KEGG" id="abat:CFX1CAM_1344"/>
<dbReference type="InterPro" id="IPR004474">
    <property type="entry name" value="LytR_CpsA_psr"/>
</dbReference>
<dbReference type="OrthoDB" id="9782542at2"/>
<dbReference type="Pfam" id="PF03816">
    <property type="entry name" value="LytR_cpsA_psr"/>
    <property type="match status" value="1"/>
</dbReference>
<evidence type="ECO:0000313" key="4">
    <source>
        <dbReference type="EMBL" id="SMX54409.1"/>
    </source>
</evidence>
<sequence length="376" mass="42023">MAKKVLYLTLLMMLVLLLTACGVWVNWWNQPLGEVLTFPTPTIEPTMTTISVQSNEKTPTTAATPYPTPVSSPEPTESPEPVEDKPKPMYVLVAGIASTGSNYRYGLADAIRIVRIDFETPRVTVLTLPRDLWVELPGIKKEYKTLTHGKLNTAYSYGTPAMNRYQGEGGGPGLLAHTIAHNYGLAVDHYVIIDMDVFIEIVDALGGIDIYLHRTWDGRVDTSNDDYLEWVFEEGQHHMKGEEALRFARIRLNDTEIMRTDNQTAVLCAIKNKALQPQVLTALPDLVNAFHGKIQTDLSPAQIGQMVTLLPKLSHENLLFIRFPNNMMVPGRVFDPSLNNTTFIWDIPIEDIRDFIQDFQNDAITTDIGGGGRLCP</sequence>
<proteinExistence type="inferred from homology"/>
<protein>
    <recommendedName>
        <fullName evidence="3">Cell envelope-related transcriptional attenuator domain-containing protein</fullName>
    </recommendedName>
</protein>
<dbReference type="InterPro" id="IPR050922">
    <property type="entry name" value="LytR/CpsA/Psr_CW_biosynth"/>
</dbReference>
<evidence type="ECO:0000313" key="5">
    <source>
        <dbReference type="Proteomes" id="UP000195514"/>
    </source>
</evidence>
<evidence type="ECO:0000256" key="2">
    <source>
        <dbReference type="SAM" id="MobiDB-lite"/>
    </source>
</evidence>
<accession>A0A1Y6K744</accession>
<feature type="region of interest" description="Disordered" evidence="2">
    <location>
        <begin position="49"/>
        <end position="85"/>
    </location>
</feature>
<feature type="domain" description="Cell envelope-related transcriptional attenuator" evidence="3">
    <location>
        <begin position="108"/>
        <end position="274"/>
    </location>
</feature>
<dbReference type="EMBL" id="LT859958">
    <property type="protein sequence ID" value="SMX54409.1"/>
    <property type="molecule type" value="Genomic_DNA"/>
</dbReference>
<dbReference type="Proteomes" id="UP000195514">
    <property type="component" value="Chromosome I"/>
</dbReference>
<name>A0A1Y6K744_9CHLR</name>
<comment type="similarity">
    <text evidence="1">Belongs to the LytR/CpsA/Psr (LCP) family.</text>
</comment>
<organism evidence="4 5">
    <name type="scientific">Candidatus Brevifilum fermentans</name>
    <dbReference type="NCBI Taxonomy" id="1986204"/>
    <lineage>
        <taxon>Bacteria</taxon>
        <taxon>Bacillati</taxon>
        <taxon>Chloroflexota</taxon>
        <taxon>Anaerolineae</taxon>
        <taxon>Anaerolineales</taxon>
        <taxon>Anaerolineaceae</taxon>
        <taxon>Candidatus Brevifilum</taxon>
    </lineage>
</organism>
<evidence type="ECO:0000259" key="3">
    <source>
        <dbReference type="Pfam" id="PF03816"/>
    </source>
</evidence>
<dbReference type="Gene3D" id="3.40.630.190">
    <property type="entry name" value="LCP protein"/>
    <property type="match status" value="1"/>
</dbReference>